<keyword evidence="2" id="KW-1185">Reference proteome</keyword>
<gene>
    <name evidence="1" type="ORF">SKAU_G00135240</name>
</gene>
<proteinExistence type="predicted"/>
<sequence length="115" mass="13180">MSSFENLWIDAQAELAAESAKDKGRLQRIIRSAEKVIGCNLPSLLDLYRYQYQYHSRTRKRAGQISGDPSHPCHHLFQRLPSGKRFQSIKTKTSRHLNSFFPMEVGLTNKPPASH</sequence>
<dbReference type="Proteomes" id="UP001152622">
    <property type="component" value="Chromosome 4"/>
</dbReference>
<reference evidence="1" key="1">
    <citation type="journal article" date="2023" name="Science">
        <title>Genome structures resolve the early diversification of teleost fishes.</title>
        <authorList>
            <person name="Parey E."/>
            <person name="Louis A."/>
            <person name="Montfort J."/>
            <person name="Bouchez O."/>
            <person name="Roques C."/>
            <person name="Iampietro C."/>
            <person name="Lluch J."/>
            <person name="Castinel A."/>
            <person name="Donnadieu C."/>
            <person name="Desvignes T."/>
            <person name="Floi Bucao C."/>
            <person name="Jouanno E."/>
            <person name="Wen M."/>
            <person name="Mejri S."/>
            <person name="Dirks R."/>
            <person name="Jansen H."/>
            <person name="Henkel C."/>
            <person name="Chen W.J."/>
            <person name="Zahm M."/>
            <person name="Cabau C."/>
            <person name="Klopp C."/>
            <person name="Thompson A.W."/>
            <person name="Robinson-Rechavi M."/>
            <person name="Braasch I."/>
            <person name="Lecointre G."/>
            <person name="Bobe J."/>
            <person name="Postlethwait J.H."/>
            <person name="Berthelot C."/>
            <person name="Roest Crollius H."/>
            <person name="Guiguen Y."/>
        </authorList>
    </citation>
    <scope>NUCLEOTIDE SEQUENCE</scope>
    <source>
        <strain evidence="1">WJC10195</strain>
    </source>
</reference>
<organism evidence="1 2">
    <name type="scientific">Synaphobranchus kaupii</name>
    <name type="common">Kaup's arrowtooth eel</name>
    <dbReference type="NCBI Taxonomy" id="118154"/>
    <lineage>
        <taxon>Eukaryota</taxon>
        <taxon>Metazoa</taxon>
        <taxon>Chordata</taxon>
        <taxon>Craniata</taxon>
        <taxon>Vertebrata</taxon>
        <taxon>Euteleostomi</taxon>
        <taxon>Actinopterygii</taxon>
        <taxon>Neopterygii</taxon>
        <taxon>Teleostei</taxon>
        <taxon>Anguilliformes</taxon>
        <taxon>Synaphobranchidae</taxon>
        <taxon>Synaphobranchus</taxon>
    </lineage>
</organism>
<comment type="caution">
    <text evidence="1">The sequence shown here is derived from an EMBL/GenBank/DDBJ whole genome shotgun (WGS) entry which is preliminary data.</text>
</comment>
<evidence type="ECO:0000313" key="2">
    <source>
        <dbReference type="Proteomes" id="UP001152622"/>
    </source>
</evidence>
<dbReference type="OrthoDB" id="10037236at2759"/>
<dbReference type="EMBL" id="JAINUF010000004">
    <property type="protein sequence ID" value="KAJ8364693.1"/>
    <property type="molecule type" value="Genomic_DNA"/>
</dbReference>
<name>A0A9Q1FRE1_SYNKA</name>
<evidence type="ECO:0000313" key="1">
    <source>
        <dbReference type="EMBL" id="KAJ8364693.1"/>
    </source>
</evidence>
<dbReference type="AlphaFoldDB" id="A0A9Q1FRE1"/>
<protein>
    <submittedName>
        <fullName evidence="1">Uncharacterized protein</fullName>
    </submittedName>
</protein>
<accession>A0A9Q1FRE1</accession>